<dbReference type="EMBL" id="OW152820">
    <property type="protein sequence ID" value="CAH2074896.1"/>
    <property type="molecule type" value="Genomic_DNA"/>
</dbReference>
<feature type="non-terminal residue" evidence="2">
    <location>
        <position position="168"/>
    </location>
</feature>
<evidence type="ECO:0000313" key="2">
    <source>
        <dbReference type="EMBL" id="CAH2074896.1"/>
    </source>
</evidence>
<proteinExistence type="predicted"/>
<feature type="region of interest" description="Disordered" evidence="1">
    <location>
        <begin position="126"/>
        <end position="150"/>
    </location>
</feature>
<reference evidence="2" key="1">
    <citation type="submission" date="2022-03" db="EMBL/GenBank/DDBJ databases">
        <authorList>
            <person name="Martin H S."/>
        </authorList>
    </citation>
    <scope>NUCLEOTIDE SEQUENCE</scope>
</reference>
<evidence type="ECO:0000313" key="3">
    <source>
        <dbReference type="Proteomes" id="UP000837857"/>
    </source>
</evidence>
<organism evidence="2 3">
    <name type="scientific">Iphiclides podalirius</name>
    <name type="common">scarce swallowtail</name>
    <dbReference type="NCBI Taxonomy" id="110791"/>
    <lineage>
        <taxon>Eukaryota</taxon>
        <taxon>Metazoa</taxon>
        <taxon>Ecdysozoa</taxon>
        <taxon>Arthropoda</taxon>
        <taxon>Hexapoda</taxon>
        <taxon>Insecta</taxon>
        <taxon>Pterygota</taxon>
        <taxon>Neoptera</taxon>
        <taxon>Endopterygota</taxon>
        <taxon>Lepidoptera</taxon>
        <taxon>Glossata</taxon>
        <taxon>Ditrysia</taxon>
        <taxon>Papilionoidea</taxon>
        <taxon>Papilionidae</taxon>
        <taxon>Papilioninae</taxon>
        <taxon>Iphiclides</taxon>
    </lineage>
</organism>
<protein>
    <submittedName>
        <fullName evidence="2">Uncharacterized protein</fullName>
    </submittedName>
</protein>
<keyword evidence="3" id="KW-1185">Reference proteome</keyword>
<feature type="region of interest" description="Disordered" evidence="1">
    <location>
        <begin position="1"/>
        <end position="26"/>
    </location>
</feature>
<evidence type="ECO:0000256" key="1">
    <source>
        <dbReference type="SAM" id="MobiDB-lite"/>
    </source>
</evidence>
<accession>A0ABN8J2H0</accession>
<name>A0ABN8J2H0_9NEOP</name>
<gene>
    <name evidence="2" type="ORF">IPOD504_LOCUS16313</name>
</gene>
<feature type="region of interest" description="Disordered" evidence="1">
    <location>
        <begin position="52"/>
        <end position="96"/>
    </location>
</feature>
<dbReference type="Proteomes" id="UP000837857">
    <property type="component" value="Chromosome 8"/>
</dbReference>
<sequence length="168" mass="18474">MAAEVNRGGGPVTPRTRPHARGDAAKSCKRRIRCHLVGLGRQLGRFVSSHHLTRAKGMRRPCEPTNGILGMDAPADNSSPLAAHSSRRDERNPNNQLIAERRRANGSVFDQLLSFVTPKPPDLTCAARNRPGRYPSSDNGSNRLLRSGEDAAFRRSPMLSRFVNRADV</sequence>